<name>A0A7I8W2H2_9ANNE</name>
<dbReference type="InterPro" id="IPR040468">
    <property type="entry name" value="TRAF3IP1_N"/>
</dbReference>
<evidence type="ECO:0000313" key="3">
    <source>
        <dbReference type="Proteomes" id="UP000549394"/>
    </source>
</evidence>
<dbReference type="EMBL" id="CAJFCJ010000013">
    <property type="protein sequence ID" value="CAD5120955.1"/>
    <property type="molecule type" value="Genomic_DNA"/>
</dbReference>
<dbReference type="Gene3D" id="1.10.418.50">
    <property type="entry name" value="Microtubule-binding protein MIP-T3"/>
    <property type="match status" value="1"/>
</dbReference>
<evidence type="ECO:0000259" key="1">
    <source>
        <dbReference type="Pfam" id="PF10243"/>
    </source>
</evidence>
<protein>
    <submittedName>
        <fullName evidence="2">DgyrCDS9503</fullName>
    </submittedName>
</protein>
<sequence>MVDLARERAELALINAVKTPVIYERFLRKLPYQYVKDIAISILKESKISNILTEDDLKFKIDTFEEKVQLLQKIIEAVEGKGIVDEKDIISGVNHQRTLDFLLLLTGFAVRKREGVSTQNFKSFVDEIEAMGYQRASQVKKQVPKTVFLGPVMKNEIFDAYNIFPQNRMPLQSIFNQSSMNPLWQNREPNEINEISILDIKDIDFLNDYFFCLANEVVPSIKEYETITWKLRKVSLQNCPNVTDWSVFWIKKANNSIRDCSFNECNSLSYWTFETFEQASQSSVIIGKSKKGGKSKVTVNKEPPGECISLTRDFSQEVKEKLRPVNPYFNPYASNDLDLEKELKTERISIRKEPQFRCRFLDDKKAVIIHFQSLYKDNKGSNDRLFGRINFESLIANKKIQYCKNVFNYWKINNWKFYDCYEDYIQFISLKRSLLVIPFNLVCDEEHLSLYLIDIIIGLLQMNLSPEAPPVIIFVGFGTKIDEIIATYSLVSIMQSKIDEFKNTIKEKSSIQELSTLEFSDQNNIHNLMALTQLLYELKSNIEIDNSLITFINLDIEKKDQDLANYMNVAFKRVVDLNPQFKYTEDTLDDFIASINKKVKKREGFLSITEIMEANSRSNLFHVNKADEEQHKVVEICSFPYFKVLDLCHILGHIIFLKSFLDEQWYVASPQWFANYLQNLYSISEICGDHVKIDQFFLRKSMKVCQKADWYSSKNAPGKIFSYVEFLFRTAVGLKLPNCGLLLPLQLTSAPKEMFKLLECYWPKNVKKSIMIKFSNTR</sequence>
<feature type="domain" description="TRAF3-interacting protein 1 N-terminal" evidence="1">
    <location>
        <begin position="12"/>
        <end position="107"/>
    </location>
</feature>
<comment type="caution">
    <text evidence="2">The sequence shown here is derived from an EMBL/GenBank/DDBJ whole genome shotgun (WGS) entry which is preliminary data.</text>
</comment>
<organism evidence="2 3">
    <name type="scientific">Dimorphilus gyrociliatus</name>
    <dbReference type="NCBI Taxonomy" id="2664684"/>
    <lineage>
        <taxon>Eukaryota</taxon>
        <taxon>Metazoa</taxon>
        <taxon>Spiralia</taxon>
        <taxon>Lophotrochozoa</taxon>
        <taxon>Annelida</taxon>
        <taxon>Polychaeta</taxon>
        <taxon>Polychaeta incertae sedis</taxon>
        <taxon>Dinophilidae</taxon>
        <taxon>Dimorphilus</taxon>
    </lineage>
</organism>
<reference evidence="2 3" key="1">
    <citation type="submission" date="2020-08" db="EMBL/GenBank/DDBJ databases">
        <authorList>
            <person name="Hejnol A."/>
        </authorList>
    </citation>
    <scope>NUCLEOTIDE SEQUENCE [LARGE SCALE GENOMIC DNA]</scope>
</reference>
<evidence type="ECO:0000313" key="2">
    <source>
        <dbReference type="EMBL" id="CAD5120955.1"/>
    </source>
</evidence>
<dbReference type="Proteomes" id="UP000549394">
    <property type="component" value="Unassembled WGS sequence"/>
</dbReference>
<gene>
    <name evidence="2" type="ORF">DGYR_LOCUS8962</name>
</gene>
<dbReference type="AlphaFoldDB" id="A0A7I8W2H2"/>
<keyword evidence="3" id="KW-1185">Reference proteome</keyword>
<dbReference type="InterPro" id="IPR042576">
    <property type="entry name" value="TRAF3IP1_N_sf"/>
</dbReference>
<accession>A0A7I8W2H2</accession>
<proteinExistence type="predicted"/>
<dbReference type="Pfam" id="PF10243">
    <property type="entry name" value="MIP-T3"/>
    <property type="match status" value="1"/>
</dbReference>